<dbReference type="GO" id="GO:0003824">
    <property type="term" value="F:catalytic activity"/>
    <property type="evidence" value="ECO:0007669"/>
    <property type="project" value="UniProtKB-ARBA"/>
</dbReference>
<feature type="domain" description="AB hydrolase-1" evidence="1">
    <location>
        <begin position="3"/>
        <end position="216"/>
    </location>
</feature>
<evidence type="ECO:0000313" key="3">
    <source>
        <dbReference type="Proteomes" id="UP001240236"/>
    </source>
</evidence>
<dbReference type="SUPFAM" id="SSF53474">
    <property type="entry name" value="alpha/beta-Hydrolases"/>
    <property type="match status" value="1"/>
</dbReference>
<dbReference type="Proteomes" id="UP001240236">
    <property type="component" value="Unassembled WGS sequence"/>
</dbReference>
<dbReference type="InterPro" id="IPR029058">
    <property type="entry name" value="AB_hydrolase_fold"/>
</dbReference>
<organism evidence="2 3">
    <name type="scientific">Catenuloplanes indicus</name>
    <dbReference type="NCBI Taxonomy" id="137267"/>
    <lineage>
        <taxon>Bacteria</taxon>
        <taxon>Bacillati</taxon>
        <taxon>Actinomycetota</taxon>
        <taxon>Actinomycetes</taxon>
        <taxon>Micromonosporales</taxon>
        <taxon>Micromonosporaceae</taxon>
        <taxon>Catenuloplanes</taxon>
    </lineage>
</organism>
<evidence type="ECO:0000259" key="1">
    <source>
        <dbReference type="Pfam" id="PF12697"/>
    </source>
</evidence>
<dbReference type="RefSeq" id="WP_307238251.1">
    <property type="nucleotide sequence ID" value="NZ_JAUSUZ010000001.1"/>
</dbReference>
<comment type="caution">
    <text evidence="2">The sequence shown here is derived from an EMBL/GenBank/DDBJ whole genome shotgun (WGS) entry which is preliminary data.</text>
</comment>
<dbReference type="InterPro" id="IPR000073">
    <property type="entry name" value="AB_hydrolase_1"/>
</dbReference>
<dbReference type="PANTHER" id="PTHR37017">
    <property type="entry name" value="AB HYDROLASE-1 DOMAIN-CONTAINING PROTEIN-RELATED"/>
    <property type="match status" value="1"/>
</dbReference>
<protein>
    <submittedName>
        <fullName evidence="2">Pimeloyl-ACP methyl ester carboxylesterase</fullName>
    </submittedName>
</protein>
<evidence type="ECO:0000313" key="2">
    <source>
        <dbReference type="EMBL" id="MDQ0365573.1"/>
    </source>
</evidence>
<dbReference type="AlphaFoldDB" id="A0AAE3VX13"/>
<dbReference type="InterPro" id="IPR052897">
    <property type="entry name" value="Sec-Metab_Biosynth_Hydrolase"/>
</dbReference>
<gene>
    <name evidence="2" type="ORF">J2S42_002242</name>
</gene>
<accession>A0AAE3VX13</accession>
<reference evidence="2 3" key="1">
    <citation type="submission" date="2023-07" db="EMBL/GenBank/DDBJ databases">
        <title>Sequencing the genomes of 1000 actinobacteria strains.</title>
        <authorList>
            <person name="Klenk H.-P."/>
        </authorList>
    </citation>
    <scope>NUCLEOTIDE SEQUENCE [LARGE SCALE GENOMIC DNA]</scope>
    <source>
        <strain evidence="2 3">DSM 44709</strain>
    </source>
</reference>
<sequence>MHIVLVHGAGGTPTTWSEVTPLLAAAGHPHTLVTNPMTSLEDDVAHTRAVAEGVGGPVLLVGHSYGGAVITNVGRSDVVKGLVYVAAFAPDEGETVNGIVERYPPAEVSKFMRRGPNGEWKSEHTDEYWAEIGWDVPVEQRVIWDTESRQSDNRIFTQPTGEPAWRTKPAWYLVAAEDRTLSTVVQRDMAARANAITEEVPGSHFTPRVRPAEVVAFIEKALAAL</sequence>
<dbReference type="PANTHER" id="PTHR37017:SF11">
    <property type="entry name" value="ESTERASE_LIPASE_THIOESTERASE DOMAIN-CONTAINING PROTEIN"/>
    <property type="match status" value="1"/>
</dbReference>
<proteinExistence type="predicted"/>
<name>A0AAE3VX13_9ACTN</name>
<dbReference type="EMBL" id="JAUSUZ010000001">
    <property type="protein sequence ID" value="MDQ0365573.1"/>
    <property type="molecule type" value="Genomic_DNA"/>
</dbReference>
<dbReference type="Pfam" id="PF12697">
    <property type="entry name" value="Abhydrolase_6"/>
    <property type="match status" value="1"/>
</dbReference>
<dbReference type="Gene3D" id="3.40.50.1820">
    <property type="entry name" value="alpha/beta hydrolase"/>
    <property type="match status" value="1"/>
</dbReference>
<keyword evidence="3" id="KW-1185">Reference proteome</keyword>